<dbReference type="GO" id="GO:0016757">
    <property type="term" value="F:glycosyltransferase activity"/>
    <property type="evidence" value="ECO:0007669"/>
    <property type="project" value="UniProtKB-KW"/>
</dbReference>
<feature type="transmembrane region" description="Helical" evidence="7">
    <location>
        <begin position="170"/>
        <end position="189"/>
    </location>
</feature>
<feature type="transmembrane region" description="Helical" evidence="7">
    <location>
        <begin position="524"/>
        <end position="550"/>
    </location>
</feature>
<evidence type="ECO:0000313" key="9">
    <source>
        <dbReference type="EMBL" id="WEK03505.1"/>
    </source>
</evidence>
<evidence type="ECO:0000256" key="2">
    <source>
        <dbReference type="ARBA" id="ARBA00022676"/>
    </source>
</evidence>
<evidence type="ECO:0000256" key="7">
    <source>
        <dbReference type="SAM" id="Phobius"/>
    </source>
</evidence>
<dbReference type="EMBL" id="CP119312">
    <property type="protein sequence ID" value="WEK03505.1"/>
    <property type="molecule type" value="Genomic_DNA"/>
</dbReference>
<evidence type="ECO:0000313" key="10">
    <source>
        <dbReference type="Proteomes" id="UP001217476"/>
    </source>
</evidence>
<dbReference type="Pfam" id="PF13632">
    <property type="entry name" value="Glyco_trans_2_3"/>
    <property type="match status" value="1"/>
</dbReference>
<dbReference type="GO" id="GO:0016020">
    <property type="term" value="C:membrane"/>
    <property type="evidence" value="ECO:0007669"/>
    <property type="project" value="UniProtKB-SubCell"/>
</dbReference>
<sequence>MSDALDLVKAILNDPGPDADSHALVVLEAALIREVDVLLYCSTTLGLRASVIMERAAGWAGYAFYDKVPRGLRGALEPTRLEALAEVRLFRMQLFDREVAVAAPDFLGVMRLRNAIRVKPHLAGLVWFVPERALRDYLTEAAAPALIDAARQNLARHWPYATAQLELTAIARWSFAAAVALLVSLTLAAPFHAQFLLLPMVVVLLLAPAAIRLAAVLEPIPSSRRLQRPPDEELPVYSILIPLHDEAEMVPQLFAAMQALDYPPEQLDIKFVVESRSEATLAAVRQRLGEPQFSLVPVPDALPHTKPKALDFALPLCRGEHVVVFDAEDIPDPDQLWKAAARFRDDPELVCLQARLIIDNAGDNWLTRQFAGEYAGLFAVLLPALARWRLPMPLGGTSNHFRLSSLRDIGGWDAFNVTEDADLGMRLARRRLKVDVLQSSTRETAPTRLWPWLGQRTRWMKGWMQTFIVHNRDPGGLLREMGLPAFIGFQTLVLGMIVAPVLHCAFLVTVLLRLATGGATLDGSIWTVFYLALLGMGYGSAFATTALGLQRLGRTQLLRAQLWLPVYWLLIGIATCRAVCQLVLKPFYWFKSPHRPLGPVRMTRERAGTVRLIAQWLRFIT</sequence>
<accession>A0AAJ5VSU3</accession>
<evidence type="ECO:0000256" key="4">
    <source>
        <dbReference type="ARBA" id="ARBA00022692"/>
    </source>
</evidence>
<feature type="transmembrane region" description="Helical" evidence="7">
    <location>
        <begin position="195"/>
        <end position="217"/>
    </location>
</feature>
<dbReference type="PANTHER" id="PTHR43867:SF2">
    <property type="entry name" value="CELLULOSE SYNTHASE CATALYTIC SUBUNIT A [UDP-FORMING]"/>
    <property type="match status" value="1"/>
</dbReference>
<keyword evidence="3" id="KW-0808">Transferase</keyword>
<evidence type="ECO:0000256" key="1">
    <source>
        <dbReference type="ARBA" id="ARBA00004141"/>
    </source>
</evidence>
<dbReference type="InterPro" id="IPR050321">
    <property type="entry name" value="Glycosyltr_2/OpgH_subfam"/>
</dbReference>
<organism evidence="9 10">
    <name type="scientific">Candidatus Devosia phytovorans</name>
    <dbReference type="NCBI Taxonomy" id="3121372"/>
    <lineage>
        <taxon>Bacteria</taxon>
        <taxon>Pseudomonadati</taxon>
        <taxon>Pseudomonadota</taxon>
        <taxon>Alphaproteobacteria</taxon>
        <taxon>Hyphomicrobiales</taxon>
        <taxon>Devosiaceae</taxon>
        <taxon>Devosia</taxon>
    </lineage>
</organism>
<reference evidence="9" key="1">
    <citation type="submission" date="2023-03" db="EMBL/GenBank/DDBJ databases">
        <title>Andean soil-derived lignocellulolytic bacterial consortium as a source of novel taxa and putative plastic-active enzymes.</title>
        <authorList>
            <person name="Diaz-Garcia L."/>
            <person name="Chuvochina M."/>
            <person name="Feuerriegel G."/>
            <person name="Bunk B."/>
            <person name="Sproer C."/>
            <person name="Streit W.R."/>
            <person name="Rodriguez L.M."/>
            <person name="Overmann J."/>
            <person name="Jimenez D.J."/>
        </authorList>
    </citation>
    <scope>NUCLEOTIDE SEQUENCE</scope>
    <source>
        <strain evidence="9">MAG 4196</strain>
    </source>
</reference>
<dbReference type="InterPro" id="IPR001173">
    <property type="entry name" value="Glyco_trans_2-like"/>
</dbReference>
<proteinExistence type="predicted"/>
<feature type="transmembrane region" description="Helical" evidence="7">
    <location>
        <begin position="562"/>
        <end position="584"/>
    </location>
</feature>
<gene>
    <name evidence="9" type="ORF">P0Y65_15060</name>
</gene>
<keyword evidence="2" id="KW-0328">Glycosyltransferase</keyword>
<name>A0AAJ5VSU3_9HYPH</name>
<evidence type="ECO:0000256" key="6">
    <source>
        <dbReference type="ARBA" id="ARBA00023136"/>
    </source>
</evidence>
<comment type="subcellular location">
    <subcellularLocation>
        <location evidence="1">Membrane</location>
        <topology evidence="1">Multi-pass membrane protein</topology>
    </subcellularLocation>
</comment>
<protein>
    <submittedName>
        <fullName evidence="9">Glycosyltransferase family 2 protein</fullName>
    </submittedName>
</protein>
<dbReference type="SUPFAM" id="SSF53448">
    <property type="entry name" value="Nucleotide-diphospho-sugar transferases"/>
    <property type="match status" value="1"/>
</dbReference>
<evidence type="ECO:0000259" key="8">
    <source>
        <dbReference type="Pfam" id="PF13632"/>
    </source>
</evidence>
<feature type="domain" description="Glycosyltransferase 2-like" evidence="8">
    <location>
        <begin position="321"/>
        <end position="534"/>
    </location>
</feature>
<feature type="transmembrane region" description="Helical" evidence="7">
    <location>
        <begin position="486"/>
        <end position="512"/>
    </location>
</feature>
<dbReference type="PANTHER" id="PTHR43867">
    <property type="entry name" value="CELLULOSE SYNTHASE CATALYTIC SUBUNIT A [UDP-FORMING]"/>
    <property type="match status" value="1"/>
</dbReference>
<dbReference type="Proteomes" id="UP001217476">
    <property type="component" value="Chromosome"/>
</dbReference>
<evidence type="ECO:0000256" key="3">
    <source>
        <dbReference type="ARBA" id="ARBA00022679"/>
    </source>
</evidence>
<keyword evidence="6 7" id="KW-0472">Membrane</keyword>
<dbReference type="Gene3D" id="3.90.550.10">
    <property type="entry name" value="Spore Coat Polysaccharide Biosynthesis Protein SpsA, Chain A"/>
    <property type="match status" value="1"/>
</dbReference>
<dbReference type="InterPro" id="IPR029044">
    <property type="entry name" value="Nucleotide-diphossugar_trans"/>
</dbReference>
<keyword evidence="4 7" id="KW-0812">Transmembrane</keyword>
<evidence type="ECO:0000256" key="5">
    <source>
        <dbReference type="ARBA" id="ARBA00022989"/>
    </source>
</evidence>
<keyword evidence="5 7" id="KW-1133">Transmembrane helix</keyword>
<dbReference type="AlphaFoldDB" id="A0AAJ5VSU3"/>